<dbReference type="GO" id="GO:0070043">
    <property type="term" value="F:rRNA (guanine-N7-)-methyltransferase activity"/>
    <property type="evidence" value="ECO:0007669"/>
    <property type="project" value="UniProtKB-UniRule"/>
</dbReference>
<dbReference type="AlphaFoldDB" id="A0A852WBP5"/>
<evidence type="ECO:0000313" key="10">
    <source>
        <dbReference type="Proteomes" id="UP000549695"/>
    </source>
</evidence>
<dbReference type="PANTHER" id="PTHR31760:SF0">
    <property type="entry name" value="S-ADENOSYL-L-METHIONINE-DEPENDENT METHYLTRANSFERASES SUPERFAMILY PROTEIN"/>
    <property type="match status" value="1"/>
</dbReference>
<dbReference type="GeneID" id="98052836"/>
<keyword evidence="2 6" id="KW-0698">rRNA processing</keyword>
<keyword evidence="10" id="KW-1185">Reference proteome</keyword>
<evidence type="ECO:0000313" key="7">
    <source>
        <dbReference type="EMBL" id="NYG02812.1"/>
    </source>
</evidence>
<comment type="caution">
    <text evidence="7">The sequence shown here is derived from an EMBL/GenBank/DDBJ whole genome shotgun (WGS) entry which is preliminary data.</text>
</comment>
<comment type="subcellular location">
    <subcellularLocation>
        <location evidence="6">Cytoplasm</location>
    </subcellularLocation>
</comment>
<reference evidence="7 10" key="1">
    <citation type="submission" date="2020-07" db="EMBL/GenBank/DDBJ databases">
        <title>Sequencing the genomes of 1000 actinobacteria strains.</title>
        <authorList>
            <person name="Klenk H.-P."/>
        </authorList>
    </citation>
    <scope>NUCLEOTIDE SEQUENCE [LARGE SCALE GENOMIC DNA]</scope>
    <source>
        <strain evidence="8 9">DSM 44104</strain>
        <strain evidence="7 10">DSM 44749</strain>
    </source>
</reference>
<dbReference type="Proteomes" id="UP000549695">
    <property type="component" value="Unassembled WGS sequence"/>
</dbReference>
<evidence type="ECO:0000256" key="6">
    <source>
        <dbReference type="HAMAP-Rule" id="MF_00074"/>
    </source>
</evidence>
<dbReference type="Proteomes" id="UP000232453">
    <property type="component" value="Unassembled WGS sequence"/>
</dbReference>
<dbReference type="EMBL" id="PHUJ01000003">
    <property type="protein sequence ID" value="PKB31647.1"/>
    <property type="molecule type" value="Genomic_DNA"/>
</dbReference>
<comment type="similarity">
    <text evidence="6">Belongs to the methyltransferase superfamily. RNA methyltransferase RsmG family.</text>
</comment>
<name>A0A852WBP5_PSEA5</name>
<evidence type="ECO:0000256" key="2">
    <source>
        <dbReference type="ARBA" id="ARBA00022552"/>
    </source>
</evidence>
<evidence type="ECO:0000313" key="9">
    <source>
        <dbReference type="Proteomes" id="UP000232453"/>
    </source>
</evidence>
<keyword evidence="4 6" id="KW-0808">Transferase</keyword>
<evidence type="ECO:0000256" key="3">
    <source>
        <dbReference type="ARBA" id="ARBA00022603"/>
    </source>
</evidence>
<dbReference type="InterPro" id="IPR003682">
    <property type="entry name" value="rRNA_ssu_MeTfrase_G"/>
</dbReference>
<dbReference type="Pfam" id="PF02527">
    <property type="entry name" value="GidB"/>
    <property type="match status" value="1"/>
</dbReference>
<evidence type="ECO:0000256" key="5">
    <source>
        <dbReference type="ARBA" id="ARBA00022691"/>
    </source>
</evidence>
<evidence type="ECO:0000256" key="1">
    <source>
        <dbReference type="ARBA" id="ARBA00022490"/>
    </source>
</evidence>
<feature type="binding site" evidence="6">
    <location>
        <begin position="123"/>
        <end position="124"/>
    </location>
    <ligand>
        <name>S-adenosyl-L-methionine</name>
        <dbReference type="ChEBI" id="CHEBI:59789"/>
    </ligand>
</feature>
<accession>A0A852WBP5</accession>
<organism evidence="7 10">
    <name type="scientific">Pseudonocardia alni</name>
    <name type="common">Amycolata alni</name>
    <dbReference type="NCBI Taxonomy" id="33907"/>
    <lineage>
        <taxon>Bacteria</taxon>
        <taxon>Bacillati</taxon>
        <taxon>Actinomycetota</taxon>
        <taxon>Actinomycetes</taxon>
        <taxon>Pseudonocardiales</taxon>
        <taxon>Pseudonocardiaceae</taxon>
        <taxon>Pseudonocardia</taxon>
    </lineage>
</organism>
<comment type="caution">
    <text evidence="6">Lacks conserved residue(s) required for the propagation of feature annotation.</text>
</comment>
<dbReference type="RefSeq" id="WP_062399027.1">
    <property type="nucleotide sequence ID" value="NZ_BAAAJZ010000003.1"/>
</dbReference>
<protein>
    <recommendedName>
        <fullName evidence="6">Ribosomal RNA small subunit methyltransferase G</fullName>
        <ecNumber evidence="6">2.1.1.-</ecNumber>
    </recommendedName>
    <alternativeName>
        <fullName evidence="6">16S rRNA 7-methylguanosine methyltransferase</fullName>
        <shortName evidence="6">16S rRNA m7G methyltransferase</shortName>
    </alternativeName>
</protein>
<evidence type="ECO:0000313" key="8">
    <source>
        <dbReference type="EMBL" id="PKB31647.1"/>
    </source>
</evidence>
<dbReference type="GO" id="GO:0005829">
    <property type="term" value="C:cytosol"/>
    <property type="evidence" value="ECO:0007669"/>
    <property type="project" value="TreeGrafter"/>
</dbReference>
<dbReference type="PANTHER" id="PTHR31760">
    <property type="entry name" value="S-ADENOSYL-L-METHIONINE-DEPENDENT METHYLTRANSFERASES SUPERFAMILY PROTEIN"/>
    <property type="match status" value="1"/>
</dbReference>
<dbReference type="EMBL" id="JACCCZ010000001">
    <property type="protein sequence ID" value="NYG02812.1"/>
    <property type="molecule type" value="Genomic_DNA"/>
</dbReference>
<dbReference type="InterPro" id="IPR029063">
    <property type="entry name" value="SAM-dependent_MTases_sf"/>
</dbReference>
<dbReference type="EC" id="2.1.1.-" evidence="6"/>
<dbReference type="Gene3D" id="3.40.50.150">
    <property type="entry name" value="Vaccinia Virus protein VP39"/>
    <property type="match status" value="1"/>
</dbReference>
<sequence length="224" mass="24007">MTTSPIPTPEVAEKVFGDRTGLAVRYVEHLATSGIERGLIGPRERDRLWDRHVLNCAVLGEVVPADARVADVGSGAGLPGIPLALARPDLRIVLIEPLARRVEWLDEVLGDLGLDIVVERGRAEEKPVLRRWEGADVVTARAVGPLARLAGICLPLLRQGGAMLVLKGASAPDEIARDAAAVRALGGGEPRIHETGAGVVDPLTTVVEIPRTGAPRRNRRKERR</sequence>
<feature type="binding site" evidence="6">
    <location>
        <position position="141"/>
    </location>
    <ligand>
        <name>S-adenosyl-L-methionine</name>
        <dbReference type="ChEBI" id="CHEBI:59789"/>
    </ligand>
</feature>
<accession>A0AA44UQG1</accession>
<comment type="function">
    <text evidence="6">Specifically methylates the N7 position of a guanine in 16S rRNA.</text>
</comment>
<proteinExistence type="inferred from homology"/>
<keyword evidence="3 6" id="KW-0489">Methyltransferase</keyword>
<gene>
    <name evidence="6" type="primary">rsmG</name>
    <name evidence="8" type="ORF">ATL51_3341</name>
    <name evidence="7" type="ORF">HDA37_003097</name>
</gene>
<dbReference type="NCBIfam" id="TIGR00138">
    <property type="entry name" value="rsmG_gidB"/>
    <property type="match status" value="1"/>
</dbReference>
<dbReference type="HAMAP" id="MF_00074">
    <property type="entry name" value="16SrRNA_methyltr_G"/>
    <property type="match status" value="1"/>
</dbReference>
<dbReference type="SUPFAM" id="SSF53335">
    <property type="entry name" value="S-adenosyl-L-methionine-dependent methyltransferases"/>
    <property type="match status" value="1"/>
</dbReference>
<keyword evidence="5 6" id="KW-0949">S-adenosyl-L-methionine</keyword>
<keyword evidence="1 6" id="KW-0963">Cytoplasm</keyword>
<evidence type="ECO:0000256" key="4">
    <source>
        <dbReference type="ARBA" id="ARBA00022679"/>
    </source>
</evidence>
<feature type="binding site" evidence="6">
    <location>
        <position position="78"/>
    </location>
    <ligand>
        <name>S-adenosyl-L-methionine</name>
        <dbReference type="ChEBI" id="CHEBI:59789"/>
    </ligand>
</feature>
<feature type="binding site" evidence="6">
    <location>
        <position position="73"/>
    </location>
    <ligand>
        <name>S-adenosyl-L-methionine</name>
        <dbReference type="ChEBI" id="CHEBI:59789"/>
    </ligand>
</feature>